<evidence type="ECO:0000313" key="3">
    <source>
        <dbReference type="Proteomes" id="UP000421408"/>
    </source>
</evidence>
<reference evidence="3" key="1">
    <citation type="submission" date="2019-09" db="EMBL/GenBank/DDBJ databases">
        <title>Distinct polysaccharide growth profiles of human intestinal Prevotella copri isolates.</title>
        <authorList>
            <person name="Fehlner-Peach H."/>
            <person name="Magnabosco C."/>
            <person name="Raghavan V."/>
            <person name="Scher J.U."/>
            <person name="Tett A."/>
            <person name="Cox L.M."/>
            <person name="Gottsegen C."/>
            <person name="Watters A."/>
            <person name="Wiltshire- Gordon J.D."/>
            <person name="Segata N."/>
            <person name="Bonneau R."/>
            <person name="Littman D.R."/>
        </authorList>
    </citation>
    <scope>NUCLEOTIDE SEQUENCE [LARGE SCALE GENOMIC DNA]</scope>
    <source>
        <strain evidence="3">iAA108</strain>
    </source>
</reference>
<name>A0AA90ZV17_9BACT</name>
<dbReference type="Proteomes" id="UP000421408">
    <property type="component" value="Unassembled WGS sequence"/>
</dbReference>
<evidence type="ECO:0000313" key="2">
    <source>
        <dbReference type="EMBL" id="MQN83868.1"/>
    </source>
</evidence>
<feature type="region of interest" description="Disordered" evidence="1">
    <location>
        <begin position="634"/>
        <end position="669"/>
    </location>
</feature>
<evidence type="ECO:0000256" key="1">
    <source>
        <dbReference type="SAM" id="MobiDB-lite"/>
    </source>
</evidence>
<feature type="region of interest" description="Disordered" evidence="1">
    <location>
        <begin position="594"/>
        <end position="614"/>
    </location>
</feature>
<organism evidence="2 3">
    <name type="scientific">Segatella copri</name>
    <dbReference type="NCBI Taxonomy" id="165179"/>
    <lineage>
        <taxon>Bacteria</taxon>
        <taxon>Pseudomonadati</taxon>
        <taxon>Bacteroidota</taxon>
        <taxon>Bacteroidia</taxon>
        <taxon>Bacteroidales</taxon>
        <taxon>Prevotellaceae</taxon>
        <taxon>Segatella</taxon>
    </lineage>
</organism>
<protein>
    <submittedName>
        <fullName evidence="2">DUF1738 domain-containing protein</fullName>
    </submittedName>
</protein>
<gene>
    <name evidence="2" type="ORF">F7D74_07715</name>
</gene>
<comment type="caution">
    <text evidence="2">The sequence shown here is derived from an EMBL/GenBank/DDBJ whole genome shotgun (WGS) entry which is preliminary data.</text>
</comment>
<feature type="region of interest" description="Disordered" evidence="1">
    <location>
        <begin position="1312"/>
        <end position="1350"/>
    </location>
</feature>
<accession>A0AA90ZV17</accession>
<proteinExistence type="predicted"/>
<dbReference type="EMBL" id="VZCC01000046">
    <property type="protein sequence ID" value="MQN83868.1"/>
    <property type="molecule type" value="Genomic_DNA"/>
</dbReference>
<sequence>MKDGTTFCLFKTKQEIMAKEEKQNIISNFLSGWQKLFGGAKEHTTPKAKPFPKNHFYSPEELEYLSQNKEGSLIDQWAVSIGKWAFEQGKDKSSPTKFAAVKWQNGLMATWIDGKLTPDTKDRQIGRLLLLKERGYELPERYENMAQDYEAQSLVGKYFVSNNDKSIIKIDSYDRGRLIFDAPSLVLKKWEDGSLSSNEEKVAYADFHKSLNEKYTIMEEERQKEFQEKLANFEDGKELYKGMHNLLRQTYPPTIGGSIPMELRTAHPVGFFDGKVIPVSWSLTSEKDIKVSVYTNHSNALSSITINEDNAYKAKSLLNSIAHAINNEKVNGLTRSLVNVLGNKLGEDKIFAKENNTPLLEAREGTVNAVTATNDGRVIAFNLNTHKEIPLHGKESVELMQALLFEGLDEQSRLRKELSIPKMKDYVESMEDEEDILSGNKELLPHGSKVDSLYGTYYSAEEEYSSYAQGTLPLAAEDKAEFIADLQSSFMNFKQELQNMVEAYKDHDGVIDTNKVSKLEKLDRILNIEARGQTPVKPVPVAAKRESPKESLQDVEAASKQNDLKEVKNINAEEVDQKAIKSFFGNVNYAPKKVKEESSRQVAPQRLTEKEKDDAISRIDKRIAELHRLGKEQSLKSNIGNSADSHRRGYLPSGTSPDGAQSVAPSDGKDNKKFPSKYLFLGNLAHFITSFNTNIGINASNFTKELYKGIGLHPHGKDVQVSEYINFSNDKGEKTTVRLSDHRANALSIIKKGGRAAEGYSIVIKVEDSPETKFKANKHSQVKEYVYDNPDRQRLLNIGKGIFDLLDRGEYTDLANANEINISPRGRQHKELRTPDGKLLGFTYQGKIYLYPEAKGFEPPVHEYTHLWAEALQDRNWKEWKNVVGMMKKSNLWNEVRDLHTELIATDDIAEEVLATYSGRRGAERLESKLKEIVASNKSMDEKTAETQAVTQMNNAVSKFWNVMSDFLHIHYTSAEEVADRVLYEYTKGLYPLNYEEVAQQKGKTKPYYVSVEEKDNGRWHRPEVEQRAAYQRYGEMMADKLSLQLTYGDMPWIKSDKQVPCDLSKKAYQGMDSFMLALDAEKNAYTLPIYISKEDIQANNLLVKSDATFFPIIEEVGVTELYNIEQTNYPILHPKDYEELKLDSIASNRYKQSNELGQLLRKGAWQTAIAFDGKPSLASYSAKNDTIHVAPVQHYEKEQDFYRDLGMGLTRSTRKAEARKTSFESLSREELVSLVGSVILGQKNHFDVTTPQQTSMWKERLRKDPSYTKQVLSSADVASQIIIQRIDILKKGGSQDIDLRSSTPVEVDIDGNGIVESQENLAPDQKQSSNESQEQSDEVPRQEKRHLHR</sequence>